<dbReference type="SUPFAM" id="SSF50249">
    <property type="entry name" value="Nucleic acid-binding proteins"/>
    <property type="match status" value="1"/>
</dbReference>
<evidence type="ECO:0000256" key="2">
    <source>
        <dbReference type="ARBA" id="ARBA00022598"/>
    </source>
</evidence>
<keyword evidence="5 7" id="KW-0648">Protein biosynthesis</keyword>
<feature type="domain" description="Aminoacyl-transfer RNA synthetases class-II family profile" evidence="8">
    <location>
        <begin position="158"/>
        <end position="563"/>
    </location>
</feature>
<dbReference type="CDD" id="cd04317">
    <property type="entry name" value="EcAspRS_like_N"/>
    <property type="match status" value="1"/>
</dbReference>
<dbReference type="InterPro" id="IPR006195">
    <property type="entry name" value="aa-tRNA-synth_II"/>
</dbReference>
<feature type="binding site" evidence="7">
    <location>
        <position position="456"/>
    </location>
    <ligand>
        <name>L-aspartate</name>
        <dbReference type="ChEBI" id="CHEBI:29991"/>
    </ligand>
</feature>
<comment type="subcellular location">
    <subcellularLocation>
        <location evidence="7">Cytoplasm</location>
    </subcellularLocation>
</comment>
<dbReference type="InterPro" id="IPR012340">
    <property type="entry name" value="NA-bd_OB-fold"/>
</dbReference>
<feature type="region of interest" description="Aspartate" evidence="7">
    <location>
        <begin position="207"/>
        <end position="210"/>
    </location>
</feature>
<dbReference type="GO" id="GO:0004815">
    <property type="term" value="F:aspartate-tRNA ligase activity"/>
    <property type="evidence" value="ECO:0007669"/>
    <property type="project" value="UniProtKB-UniRule"/>
</dbReference>
<comment type="subunit">
    <text evidence="7">Homodimer.</text>
</comment>
<protein>
    <recommendedName>
        <fullName evidence="7">Aspartate--tRNA(Asp/Asn) ligase</fullName>
        <ecNumber evidence="7">6.1.1.23</ecNumber>
    </recommendedName>
    <alternativeName>
        <fullName evidence="7">Aspartyl-tRNA synthetase</fullName>
        <shortName evidence="7">AspRS</shortName>
    </alternativeName>
    <alternativeName>
        <fullName evidence="7">Non-discriminating aspartyl-tRNA synthetase</fullName>
        <shortName evidence="7">ND-AspRS</shortName>
    </alternativeName>
</protein>
<dbReference type="Pfam" id="PF00152">
    <property type="entry name" value="tRNA-synt_2"/>
    <property type="match status" value="1"/>
</dbReference>
<comment type="similarity">
    <text evidence="1 7">Belongs to the class-II aminoacyl-tRNA synthetase family. Type 1 subfamily.</text>
</comment>
<evidence type="ECO:0000256" key="6">
    <source>
        <dbReference type="ARBA" id="ARBA00023146"/>
    </source>
</evidence>
<dbReference type="Gene3D" id="3.30.1360.30">
    <property type="entry name" value="GAD-like domain"/>
    <property type="match status" value="1"/>
</dbReference>
<sequence>MFDSLAGLKRTHTCGVLRAADEGREVVLMGWVQRRRDHGGLVFVDLRDREGITQIVFNPEINLEVHTKAGVLRDEYVLAVRGVVNLRPPDMVNPQLETGEIEVVAEELRLLNSSKTPPFELEDFRVDTSEALRLKYRYLDLRRPSIMRPILFRHRAAQVARRFLNEQGFIEVETPILTKSTPEGARDYLVPSRVQPGLFYALPQSPQLFKQLLMMAGLDRYYQLCRCFRDEDLRADRQPEFTQIDMEMAFVGEEDVYEVVEGLITTLLFETIGVKVESPFPRLTYAECLDRFGLDRPDTRFGLELAEVTKIVQESEFRTFKEVVAQGGMVKALCAPGLARLSRKDLDDLTDFAAVSGAKGLAWVKLTSNGWQSPLAKFFSDGVKNTLVNHLGAKEGDIFFFVADAPEVVNTALGQLRLHLAQKEGLIPEETYNLLWVTDFPLLEFDLQEGRYVAMHHPFTAPQEDDIPLLETAPAQVRARAYDLVLNGQEIGGGSIRNFRRDVQELVFGVMGISHHEAEEKFGFLLEALDYGAPPHGGVAFGFDRLVAILSGAKSIREVIAFPKTQKAGCLLTKAPSRVEPEQLLELGLRLEK</sequence>
<dbReference type="GO" id="GO:0050560">
    <property type="term" value="F:aspartate-tRNA(Asn) ligase activity"/>
    <property type="evidence" value="ECO:0007669"/>
    <property type="project" value="UniProtKB-EC"/>
</dbReference>
<keyword evidence="2 7" id="KW-0436">Ligase</keyword>
<proteinExistence type="inferred from homology"/>
<feature type="binding site" evidence="7">
    <location>
        <position position="229"/>
    </location>
    <ligand>
        <name>L-aspartate</name>
        <dbReference type="ChEBI" id="CHEBI:29991"/>
    </ligand>
</feature>
<dbReference type="PRINTS" id="PR01042">
    <property type="entry name" value="TRNASYNTHASP"/>
</dbReference>
<reference evidence="9" key="1">
    <citation type="journal article" date="2020" name="mSystems">
        <title>Genome- and Community-Level Interaction Insights into Carbon Utilization and Element Cycling Functions of Hydrothermarchaeota in Hydrothermal Sediment.</title>
        <authorList>
            <person name="Zhou Z."/>
            <person name="Liu Y."/>
            <person name="Xu W."/>
            <person name="Pan J."/>
            <person name="Luo Z.H."/>
            <person name="Li M."/>
        </authorList>
    </citation>
    <scope>NUCLEOTIDE SEQUENCE [LARGE SCALE GENOMIC DNA]</scope>
    <source>
        <strain evidence="9">SpSt-767</strain>
    </source>
</reference>
<dbReference type="NCBIfam" id="TIGR00459">
    <property type="entry name" value="aspS_bact"/>
    <property type="match status" value="1"/>
</dbReference>
<dbReference type="InterPro" id="IPR047089">
    <property type="entry name" value="Asp-tRNA-ligase_1_N"/>
</dbReference>
<dbReference type="InterPro" id="IPR004524">
    <property type="entry name" value="Asp-tRNA-ligase_1"/>
</dbReference>
<evidence type="ECO:0000256" key="1">
    <source>
        <dbReference type="ARBA" id="ARBA00006303"/>
    </source>
</evidence>
<dbReference type="SUPFAM" id="SSF55681">
    <property type="entry name" value="Class II aaRS and biotin synthetases"/>
    <property type="match status" value="1"/>
</dbReference>
<evidence type="ECO:0000256" key="7">
    <source>
        <dbReference type="HAMAP-Rule" id="MF_00044"/>
    </source>
</evidence>
<feature type="binding site" evidence="7">
    <location>
        <position position="497"/>
    </location>
    <ligand>
        <name>L-aspartate</name>
        <dbReference type="ChEBI" id="CHEBI:29991"/>
    </ligand>
</feature>
<organism evidence="9">
    <name type="scientific">Desulfobacca acetoxidans</name>
    <dbReference type="NCBI Taxonomy" id="60893"/>
    <lineage>
        <taxon>Bacteria</taxon>
        <taxon>Pseudomonadati</taxon>
        <taxon>Thermodesulfobacteriota</taxon>
        <taxon>Desulfobaccia</taxon>
        <taxon>Desulfobaccales</taxon>
        <taxon>Desulfobaccaceae</taxon>
        <taxon>Desulfobacca</taxon>
    </lineage>
</organism>
<feature type="binding site" evidence="7">
    <location>
        <begin position="542"/>
        <end position="545"/>
    </location>
    <ligand>
        <name>ATP</name>
        <dbReference type="ChEBI" id="CHEBI:30616"/>
    </ligand>
</feature>
<comment type="catalytic activity">
    <reaction evidence="7">
        <text>tRNA(Asx) + L-aspartate + ATP = L-aspartyl-tRNA(Asx) + AMP + diphosphate</text>
        <dbReference type="Rhea" id="RHEA:18349"/>
        <dbReference type="Rhea" id="RHEA-COMP:9710"/>
        <dbReference type="Rhea" id="RHEA-COMP:9711"/>
        <dbReference type="ChEBI" id="CHEBI:29991"/>
        <dbReference type="ChEBI" id="CHEBI:30616"/>
        <dbReference type="ChEBI" id="CHEBI:33019"/>
        <dbReference type="ChEBI" id="CHEBI:78442"/>
        <dbReference type="ChEBI" id="CHEBI:78516"/>
        <dbReference type="ChEBI" id="CHEBI:456215"/>
        <dbReference type="EC" id="6.1.1.23"/>
    </reaction>
</comment>
<comment type="caution">
    <text evidence="9">The sequence shown here is derived from an EMBL/GenBank/DDBJ whole genome shotgun (WGS) entry which is preliminary data.</text>
</comment>
<dbReference type="InterPro" id="IPR029351">
    <property type="entry name" value="GAD_dom"/>
</dbReference>
<keyword evidence="6 7" id="KW-0030">Aminoacyl-tRNA synthetase</keyword>
<dbReference type="GO" id="GO:0005737">
    <property type="term" value="C:cytoplasm"/>
    <property type="evidence" value="ECO:0007669"/>
    <property type="project" value="UniProtKB-SubCell"/>
</dbReference>
<accession>A0A7V6A4Q0</accession>
<dbReference type="AlphaFoldDB" id="A0A7V6A4Q0"/>
<dbReference type="Gene3D" id="3.30.930.10">
    <property type="entry name" value="Bira Bifunctional Protein, Domain 2"/>
    <property type="match status" value="1"/>
</dbReference>
<feature type="binding site" evidence="7">
    <location>
        <begin position="229"/>
        <end position="231"/>
    </location>
    <ligand>
        <name>ATP</name>
        <dbReference type="ChEBI" id="CHEBI:30616"/>
    </ligand>
</feature>
<evidence type="ECO:0000259" key="8">
    <source>
        <dbReference type="PROSITE" id="PS50862"/>
    </source>
</evidence>
<dbReference type="EMBL" id="DTGR01000161">
    <property type="protein sequence ID" value="HHS30075.1"/>
    <property type="molecule type" value="Genomic_DNA"/>
</dbReference>
<dbReference type="EC" id="6.1.1.23" evidence="7"/>
<feature type="binding site" evidence="7">
    <location>
        <position position="238"/>
    </location>
    <ligand>
        <name>ATP</name>
        <dbReference type="ChEBI" id="CHEBI:30616"/>
    </ligand>
</feature>
<dbReference type="InterPro" id="IPR004364">
    <property type="entry name" value="Aa-tRNA-synt_II"/>
</dbReference>
<keyword evidence="7" id="KW-0963">Cytoplasm</keyword>
<dbReference type="PROSITE" id="PS50862">
    <property type="entry name" value="AA_TRNA_LIGASE_II"/>
    <property type="match status" value="1"/>
</dbReference>
<dbReference type="GO" id="GO:0005524">
    <property type="term" value="F:ATP binding"/>
    <property type="evidence" value="ECO:0007669"/>
    <property type="project" value="UniProtKB-UniRule"/>
</dbReference>
<dbReference type="InterPro" id="IPR002312">
    <property type="entry name" value="Asp/Asn-tRNA-synth_IIb"/>
</dbReference>
<dbReference type="InterPro" id="IPR004365">
    <property type="entry name" value="NA-bd_OB_tRNA"/>
</dbReference>
<feature type="binding site" evidence="7">
    <location>
        <position position="183"/>
    </location>
    <ligand>
        <name>L-aspartate</name>
        <dbReference type="ChEBI" id="CHEBI:29991"/>
    </ligand>
</feature>
<dbReference type="NCBIfam" id="NF001750">
    <property type="entry name" value="PRK00476.1"/>
    <property type="match status" value="1"/>
</dbReference>
<dbReference type="InterPro" id="IPR045864">
    <property type="entry name" value="aa-tRNA-synth_II/BPL/LPL"/>
</dbReference>
<gene>
    <name evidence="7 9" type="primary">aspS</name>
    <name evidence="9" type="ORF">ENV52_10295</name>
</gene>
<dbReference type="GO" id="GO:0006422">
    <property type="term" value="P:aspartyl-tRNA aminoacylation"/>
    <property type="evidence" value="ECO:0007669"/>
    <property type="project" value="UniProtKB-UniRule"/>
</dbReference>
<name>A0A7V6A4Q0_9BACT</name>
<comment type="caution">
    <text evidence="7">Lacks conserved residue(s) required for the propagation of feature annotation.</text>
</comment>
<evidence type="ECO:0000256" key="4">
    <source>
        <dbReference type="ARBA" id="ARBA00022840"/>
    </source>
</evidence>
<evidence type="ECO:0000256" key="5">
    <source>
        <dbReference type="ARBA" id="ARBA00022917"/>
    </source>
</evidence>
<comment type="function">
    <text evidence="7">Aspartyl-tRNA synthetase with relaxed tRNA specificity since it is able to aspartylate not only its cognate tRNA(Asp) but also tRNA(Asn). Reaction proceeds in two steps: L-aspartate is first activated by ATP to form Asp-AMP and then transferred to the acceptor end of tRNA(Asp/Asn).</text>
</comment>
<dbReference type="Gene3D" id="2.40.50.140">
    <property type="entry name" value="Nucleic acid-binding proteins"/>
    <property type="match status" value="1"/>
</dbReference>
<dbReference type="SUPFAM" id="SSF55261">
    <property type="entry name" value="GAD domain-like"/>
    <property type="match status" value="1"/>
</dbReference>
<dbReference type="Pfam" id="PF02938">
    <property type="entry name" value="GAD"/>
    <property type="match status" value="1"/>
</dbReference>
<keyword evidence="3 7" id="KW-0547">Nucleotide-binding</keyword>
<dbReference type="InterPro" id="IPR004115">
    <property type="entry name" value="GAD-like_sf"/>
</dbReference>
<dbReference type="CDD" id="cd00777">
    <property type="entry name" value="AspRS_core"/>
    <property type="match status" value="1"/>
</dbReference>
<dbReference type="PANTHER" id="PTHR22594:SF5">
    <property type="entry name" value="ASPARTATE--TRNA LIGASE, MITOCHONDRIAL"/>
    <property type="match status" value="1"/>
</dbReference>
<evidence type="ECO:0000256" key="3">
    <source>
        <dbReference type="ARBA" id="ARBA00022741"/>
    </source>
</evidence>
<dbReference type="InterPro" id="IPR047090">
    <property type="entry name" value="AspRS_core"/>
</dbReference>
<dbReference type="PANTHER" id="PTHR22594">
    <property type="entry name" value="ASPARTYL/LYSYL-TRNA SYNTHETASE"/>
    <property type="match status" value="1"/>
</dbReference>
<feature type="site" description="Important for tRNA non-discrimination" evidence="7">
    <location>
        <position position="38"/>
    </location>
</feature>
<dbReference type="Pfam" id="PF01336">
    <property type="entry name" value="tRNA_anti-codon"/>
    <property type="match status" value="1"/>
</dbReference>
<dbReference type="GO" id="GO:0003676">
    <property type="term" value="F:nucleic acid binding"/>
    <property type="evidence" value="ECO:0007669"/>
    <property type="project" value="InterPro"/>
</dbReference>
<keyword evidence="4 7" id="KW-0067">ATP-binding</keyword>
<dbReference type="HAMAP" id="MF_00044">
    <property type="entry name" value="Asp_tRNA_synth_type1"/>
    <property type="match status" value="1"/>
</dbReference>
<evidence type="ECO:0000313" key="9">
    <source>
        <dbReference type="EMBL" id="HHS30075.1"/>
    </source>
</evidence>
<feature type="binding site" evidence="7">
    <location>
        <position position="490"/>
    </location>
    <ligand>
        <name>ATP</name>
        <dbReference type="ChEBI" id="CHEBI:30616"/>
    </ligand>
</feature>